<comment type="caution">
    <text evidence="6">The sequence shown here is derived from an EMBL/GenBank/DDBJ whole genome shotgun (WGS) entry which is preliminary data.</text>
</comment>
<dbReference type="GO" id="GO:0005198">
    <property type="term" value="F:structural molecule activity"/>
    <property type="evidence" value="ECO:0007669"/>
    <property type="project" value="InterPro"/>
</dbReference>
<evidence type="ECO:0000256" key="2">
    <source>
        <dbReference type="ARBA" id="ARBA00004117"/>
    </source>
</evidence>
<evidence type="ECO:0000313" key="7">
    <source>
        <dbReference type="Proteomes" id="UP000251341"/>
    </source>
</evidence>
<keyword evidence="6" id="KW-0282">Flagellum</keyword>
<name>A0A315ERE8_9BURK</name>
<evidence type="ECO:0000313" key="6">
    <source>
        <dbReference type="EMBL" id="PUE59821.1"/>
    </source>
</evidence>
<comment type="subcellular location">
    <subcellularLocation>
        <location evidence="2 5">Bacterial flagellum basal body</location>
    </subcellularLocation>
</comment>
<dbReference type="Proteomes" id="UP000251341">
    <property type="component" value="Unassembled WGS sequence"/>
</dbReference>
<dbReference type="NCBIfam" id="NF003676">
    <property type="entry name" value="PRK05303.1"/>
    <property type="match status" value="1"/>
</dbReference>
<dbReference type="EMBL" id="NESP01000001">
    <property type="protein sequence ID" value="PUE59821.1"/>
    <property type="molecule type" value="Genomic_DNA"/>
</dbReference>
<dbReference type="GO" id="GO:0071973">
    <property type="term" value="P:bacterial-type flagellum-dependent cell motility"/>
    <property type="evidence" value="ECO:0007669"/>
    <property type="project" value="InterPro"/>
</dbReference>
<dbReference type="PRINTS" id="PR01010">
    <property type="entry name" value="FLGPRINGFLGI"/>
</dbReference>
<comment type="function">
    <text evidence="1 5">Assembles around the rod to form the L-ring and probably protects the motor/basal body from shearing forces during rotation.</text>
</comment>
<keyword evidence="7" id="KW-1185">Reference proteome</keyword>
<protein>
    <recommendedName>
        <fullName evidence="5">Flagellar P-ring protein</fullName>
    </recommendedName>
    <alternativeName>
        <fullName evidence="5">Basal body P-ring protein</fullName>
    </alternativeName>
</protein>
<evidence type="ECO:0000256" key="3">
    <source>
        <dbReference type="ARBA" id="ARBA00022729"/>
    </source>
</evidence>
<proteinExistence type="inferred from homology"/>
<organism evidence="6 7">
    <name type="scientific">Limnohabitans curvus</name>
    <dbReference type="NCBI Taxonomy" id="323423"/>
    <lineage>
        <taxon>Bacteria</taxon>
        <taxon>Pseudomonadati</taxon>
        <taxon>Pseudomonadota</taxon>
        <taxon>Betaproteobacteria</taxon>
        <taxon>Burkholderiales</taxon>
        <taxon>Comamonadaceae</taxon>
        <taxon>Limnohabitans</taxon>
    </lineage>
</organism>
<keyword evidence="6" id="KW-0966">Cell projection</keyword>
<dbReference type="PANTHER" id="PTHR30381:SF0">
    <property type="entry name" value="FLAGELLAR P-RING PROTEIN"/>
    <property type="match status" value="1"/>
</dbReference>
<dbReference type="PANTHER" id="PTHR30381">
    <property type="entry name" value="FLAGELLAR P-RING PERIPLASMIC PROTEIN FLGI"/>
    <property type="match status" value="1"/>
</dbReference>
<dbReference type="RefSeq" id="WP_108359706.1">
    <property type="nucleotide sequence ID" value="NZ_NESP01000001.1"/>
</dbReference>
<feature type="signal peptide" evidence="5">
    <location>
        <begin position="1"/>
        <end position="25"/>
    </location>
</feature>
<feature type="chain" id="PRO_5016472005" description="Flagellar P-ring protein" evidence="5">
    <location>
        <begin position="26"/>
        <end position="379"/>
    </location>
</feature>
<dbReference type="GO" id="GO:0030288">
    <property type="term" value="C:outer membrane-bounded periplasmic space"/>
    <property type="evidence" value="ECO:0007669"/>
    <property type="project" value="InterPro"/>
</dbReference>
<dbReference type="GO" id="GO:0009428">
    <property type="term" value="C:bacterial-type flagellum basal body, distal rod, P ring"/>
    <property type="evidence" value="ECO:0007669"/>
    <property type="project" value="InterPro"/>
</dbReference>
<reference evidence="6 7" key="1">
    <citation type="submission" date="2017-04" db="EMBL/GenBank/DDBJ databases">
        <title>Unexpected and diverse lifestyles within the genus Limnohabitans.</title>
        <authorList>
            <person name="Kasalicky V."/>
            <person name="Mehrshad M."/>
            <person name="Andrei S.-A."/>
            <person name="Salcher M."/>
            <person name="Kratochvilova H."/>
            <person name="Simek K."/>
            <person name="Ghai R."/>
        </authorList>
    </citation>
    <scope>NUCLEOTIDE SEQUENCE [LARGE SCALE GENOMIC DNA]</scope>
    <source>
        <strain evidence="6 7">MWH-C5</strain>
    </source>
</reference>
<evidence type="ECO:0000256" key="5">
    <source>
        <dbReference type="HAMAP-Rule" id="MF_00416"/>
    </source>
</evidence>
<comment type="similarity">
    <text evidence="5">Belongs to the FlgI family.</text>
</comment>
<dbReference type="Pfam" id="PF02119">
    <property type="entry name" value="FlgI"/>
    <property type="match status" value="1"/>
</dbReference>
<gene>
    <name evidence="5" type="primary">flgI</name>
    <name evidence="6" type="ORF">B9Z44_09675</name>
</gene>
<keyword evidence="6" id="KW-0969">Cilium</keyword>
<keyword evidence="4 5" id="KW-0975">Bacterial flagellum</keyword>
<dbReference type="HAMAP" id="MF_00416">
    <property type="entry name" value="FlgI"/>
    <property type="match status" value="1"/>
</dbReference>
<accession>A0A315ERE8</accession>
<dbReference type="AlphaFoldDB" id="A0A315ERE8"/>
<evidence type="ECO:0000256" key="1">
    <source>
        <dbReference type="ARBA" id="ARBA00002591"/>
    </source>
</evidence>
<dbReference type="InterPro" id="IPR001782">
    <property type="entry name" value="Flag_FlgI"/>
</dbReference>
<comment type="subunit">
    <text evidence="5">The basal body constitutes a major portion of the flagellar organelle and consists of four rings (L,P,S, and M) mounted on a central rod.</text>
</comment>
<sequence length="379" mass="39329" precursor="true">MKNFSSFLRVCVTSLCVLATGAAQADRVKDLATLAAQRPNQLIGYGLVVGLQGTGDDASVPFTTQSMKAMLSQMGVRIDGPLTDFETAATAARVDIKNTAAVLVTADLPGFSKPGQRIDINVSAIGKASSLRGGSLIMTAMRGVDGEIYALAQGALTATGIDVSAAGSKVQIGVPTSARIPGGAIVERIVDTPFESAENVIYNIRENDFSTTTAIVNAINKKFGGDVAQAIDGVSVSVRAPQNLNQRVAFMSMIEALEVTPGEPPARVVINSRTGTVVINRSVRVTAAAVSHGTISVAITATNEVSQPNMLAGGQTTEVQNADIKVAEPNKPMFLFQPGVELRQIVDAVNQVGATPSALIAILEALKSSGSLRAELVII</sequence>
<keyword evidence="3 5" id="KW-0732">Signal</keyword>
<evidence type="ECO:0000256" key="4">
    <source>
        <dbReference type="ARBA" id="ARBA00023143"/>
    </source>
</evidence>